<gene>
    <name evidence="6" type="ORF">GNZ18_18065</name>
</gene>
<evidence type="ECO:0000313" key="7">
    <source>
        <dbReference type="Proteomes" id="UP000432015"/>
    </source>
</evidence>
<evidence type="ECO:0000259" key="5">
    <source>
        <dbReference type="PROSITE" id="PS50931"/>
    </source>
</evidence>
<dbReference type="SUPFAM" id="SSF53850">
    <property type="entry name" value="Periplasmic binding protein-like II"/>
    <property type="match status" value="1"/>
</dbReference>
<dbReference type="PROSITE" id="PS50931">
    <property type="entry name" value="HTH_LYSR"/>
    <property type="match status" value="1"/>
</dbReference>
<sequence>METRELVYFVAVAEELHFGRAADRLGIAQPPLSRAIRRLERRLGVVLFERSSRRVALTEPGEVLLSEGRKALEAVTAAERRTRRAGRRVPRLALALKPGSDGGLLPEILAAYEARADAVPVDVVMCGIHERTAVLRDGRADVSLLHGSLADLHGLDTAELLVESQIAVLPRRHRLAGRTSLTLADLKDETLPRWQAGRDERPAARDVGELMQLIALGRLVAVVPSSVRGQIRADLAHVPVEDAPHTPMVLAWPRHRRSQALAGFVHTASTVAARVLGD</sequence>
<dbReference type="Proteomes" id="UP000432015">
    <property type="component" value="Unassembled WGS sequence"/>
</dbReference>
<dbReference type="InterPro" id="IPR005119">
    <property type="entry name" value="LysR_subst-bd"/>
</dbReference>
<reference evidence="6 7" key="1">
    <citation type="submission" date="2019-11" db="EMBL/GenBank/DDBJ databases">
        <authorList>
            <person name="Cao P."/>
        </authorList>
    </citation>
    <scope>NUCLEOTIDE SEQUENCE [LARGE SCALE GENOMIC DNA]</scope>
    <source>
        <strain evidence="6 7">NEAU-AAG5</strain>
    </source>
</reference>
<dbReference type="Gene3D" id="3.40.190.290">
    <property type="match status" value="1"/>
</dbReference>
<evidence type="ECO:0000313" key="6">
    <source>
        <dbReference type="EMBL" id="MUN38499.1"/>
    </source>
</evidence>
<keyword evidence="3" id="KW-0238">DNA-binding</keyword>
<dbReference type="InterPro" id="IPR000847">
    <property type="entry name" value="LysR_HTH_N"/>
</dbReference>
<dbReference type="GO" id="GO:0003700">
    <property type="term" value="F:DNA-binding transcription factor activity"/>
    <property type="evidence" value="ECO:0007669"/>
    <property type="project" value="InterPro"/>
</dbReference>
<dbReference type="Pfam" id="PF03466">
    <property type="entry name" value="LysR_substrate"/>
    <property type="match status" value="1"/>
</dbReference>
<dbReference type="Pfam" id="PF00126">
    <property type="entry name" value="HTH_1"/>
    <property type="match status" value="1"/>
</dbReference>
<accession>A0A7K1L269</accession>
<feature type="domain" description="HTH lysR-type" evidence="5">
    <location>
        <begin position="1"/>
        <end position="58"/>
    </location>
</feature>
<dbReference type="InterPro" id="IPR036388">
    <property type="entry name" value="WH-like_DNA-bd_sf"/>
</dbReference>
<protein>
    <submittedName>
        <fullName evidence="6">LysR family transcriptional regulator</fullName>
    </submittedName>
</protein>
<dbReference type="InterPro" id="IPR036390">
    <property type="entry name" value="WH_DNA-bd_sf"/>
</dbReference>
<dbReference type="Gene3D" id="1.10.10.10">
    <property type="entry name" value="Winged helix-like DNA-binding domain superfamily/Winged helix DNA-binding domain"/>
    <property type="match status" value="1"/>
</dbReference>
<keyword evidence="4" id="KW-0804">Transcription</keyword>
<evidence type="ECO:0000256" key="3">
    <source>
        <dbReference type="ARBA" id="ARBA00023125"/>
    </source>
</evidence>
<evidence type="ECO:0000256" key="4">
    <source>
        <dbReference type="ARBA" id="ARBA00023163"/>
    </source>
</evidence>
<dbReference type="SUPFAM" id="SSF46785">
    <property type="entry name" value="Winged helix' DNA-binding domain"/>
    <property type="match status" value="1"/>
</dbReference>
<dbReference type="EMBL" id="WOFH01000006">
    <property type="protein sequence ID" value="MUN38499.1"/>
    <property type="molecule type" value="Genomic_DNA"/>
</dbReference>
<dbReference type="FunFam" id="1.10.10.10:FF:000001">
    <property type="entry name" value="LysR family transcriptional regulator"/>
    <property type="match status" value="1"/>
</dbReference>
<keyword evidence="7" id="KW-1185">Reference proteome</keyword>
<comment type="caution">
    <text evidence="6">The sequence shown here is derived from an EMBL/GenBank/DDBJ whole genome shotgun (WGS) entry which is preliminary data.</text>
</comment>
<keyword evidence="2" id="KW-0805">Transcription regulation</keyword>
<dbReference type="PANTHER" id="PTHR30346">
    <property type="entry name" value="TRANSCRIPTIONAL DUAL REGULATOR HCAR-RELATED"/>
    <property type="match status" value="1"/>
</dbReference>
<organism evidence="6 7">
    <name type="scientific">Actinomadura litoris</name>
    <dbReference type="NCBI Taxonomy" id="2678616"/>
    <lineage>
        <taxon>Bacteria</taxon>
        <taxon>Bacillati</taxon>
        <taxon>Actinomycetota</taxon>
        <taxon>Actinomycetes</taxon>
        <taxon>Streptosporangiales</taxon>
        <taxon>Thermomonosporaceae</taxon>
        <taxon>Actinomadura</taxon>
    </lineage>
</organism>
<dbReference type="PANTHER" id="PTHR30346:SF0">
    <property type="entry name" value="HCA OPERON TRANSCRIPTIONAL ACTIVATOR HCAR"/>
    <property type="match status" value="1"/>
</dbReference>
<proteinExistence type="inferred from homology"/>
<dbReference type="Gene3D" id="3.40.190.10">
    <property type="entry name" value="Periplasmic binding protein-like II"/>
    <property type="match status" value="2"/>
</dbReference>
<comment type="similarity">
    <text evidence="1">Belongs to the LysR transcriptional regulatory family.</text>
</comment>
<dbReference type="PRINTS" id="PR00039">
    <property type="entry name" value="HTHLYSR"/>
</dbReference>
<dbReference type="GO" id="GO:0032993">
    <property type="term" value="C:protein-DNA complex"/>
    <property type="evidence" value="ECO:0007669"/>
    <property type="project" value="TreeGrafter"/>
</dbReference>
<dbReference type="GO" id="GO:0003677">
    <property type="term" value="F:DNA binding"/>
    <property type="evidence" value="ECO:0007669"/>
    <property type="project" value="UniProtKB-KW"/>
</dbReference>
<dbReference type="AlphaFoldDB" id="A0A7K1L269"/>
<name>A0A7K1L269_9ACTN</name>
<evidence type="ECO:0000256" key="2">
    <source>
        <dbReference type="ARBA" id="ARBA00023015"/>
    </source>
</evidence>
<evidence type="ECO:0000256" key="1">
    <source>
        <dbReference type="ARBA" id="ARBA00009437"/>
    </source>
</evidence>